<keyword evidence="1" id="KW-0677">Repeat</keyword>
<dbReference type="SMART" id="SM00717">
    <property type="entry name" value="SANT"/>
    <property type="match status" value="3"/>
</dbReference>
<comment type="caution">
    <text evidence="6">The sequence shown here is derived from an EMBL/GenBank/DDBJ whole genome shotgun (WGS) entry which is preliminary data.</text>
</comment>
<dbReference type="InterPro" id="IPR017930">
    <property type="entry name" value="Myb_dom"/>
</dbReference>
<feature type="domain" description="Myb-like" evidence="4">
    <location>
        <begin position="31"/>
        <end position="89"/>
    </location>
</feature>
<dbReference type="GO" id="GO:0000981">
    <property type="term" value="F:DNA-binding transcription factor activity, RNA polymerase II-specific"/>
    <property type="evidence" value="ECO:0007669"/>
    <property type="project" value="TreeGrafter"/>
</dbReference>
<dbReference type="Gene3D" id="1.10.10.60">
    <property type="entry name" value="Homeodomain-like"/>
    <property type="match status" value="3"/>
</dbReference>
<keyword evidence="2" id="KW-0238">DNA-binding</keyword>
<gene>
    <name evidence="6" type="ORF">SEMRO_702_G189940.1</name>
</gene>
<dbReference type="OrthoDB" id="2143914at2759"/>
<dbReference type="PANTHER" id="PTHR45614">
    <property type="entry name" value="MYB PROTEIN-RELATED"/>
    <property type="match status" value="1"/>
</dbReference>
<evidence type="ECO:0000256" key="1">
    <source>
        <dbReference type="ARBA" id="ARBA00022737"/>
    </source>
</evidence>
<keyword evidence="7" id="KW-1185">Reference proteome</keyword>
<evidence type="ECO:0000256" key="3">
    <source>
        <dbReference type="SAM" id="MobiDB-lite"/>
    </source>
</evidence>
<sequence length="592" mass="64710">MTRSGQKPLKKRKVLVETNPNIAQGHVVTRPWAKAEDDLLLAKSVKVGPKKKSKAVKGQQPKMDWPGIAKRHFPTRNAAECRTRYEALTGIKTIFTPWSTEEDDKLMELVRVNGATSWTAHSKAIPGRSGKQCRERWHNHLDPAVVKNRKWTCEEDRKIVEMHLQLGNKWSTIAKAIPGRTDNAVKNHWNSFLRCRVEKYLVDNLNISTNALRDNAGRYNIPTENLDDCMLRIAEMTPATMKGGSRRLPSQTRIKLSVPDAVAEKVEVKTPVPTVRKDRTQTQTTRADTIAGTTTGTATCTTTVMAMTTKAARPTEAPKPSSPMRAQPALEAPKPSLPMRAQPAPKAPKPSLPMRAQSAPSAPVLAKPTDETVADLIDLTPQLPPPAVTTRSPTMPPLFVTSYTTSLPPTSAIKRKARDGPELEDAPKLGQPTSLELEQLGLCLSRIKGGKLSNGSYLTALERQQFAARKKIAETGSIEDLKELNLTAKEARELPHFFQSKICPNLPQSANLGAFGTPNVDAMGLSPQIELKQEGGAGTERLASPCLSRDLAGKSPMRPAAFPGLSPMWTVEDSTFFQQVLPVGGEQGINSA</sequence>
<feature type="region of interest" description="Disordered" evidence="3">
    <location>
        <begin position="50"/>
        <end position="69"/>
    </location>
</feature>
<evidence type="ECO:0000259" key="5">
    <source>
        <dbReference type="PROSITE" id="PS51294"/>
    </source>
</evidence>
<dbReference type="InterPro" id="IPR050560">
    <property type="entry name" value="MYB_TF"/>
</dbReference>
<feature type="domain" description="HTH myb-type" evidence="5">
    <location>
        <begin position="146"/>
        <end position="197"/>
    </location>
</feature>
<protein>
    <submittedName>
        <fullName evidence="6">Myb-related protein A</fullName>
    </submittedName>
</protein>
<evidence type="ECO:0000313" key="6">
    <source>
        <dbReference type="EMBL" id="CAB9515252.1"/>
    </source>
</evidence>
<evidence type="ECO:0000256" key="2">
    <source>
        <dbReference type="ARBA" id="ARBA00023125"/>
    </source>
</evidence>
<dbReference type="PANTHER" id="PTHR45614:SF274">
    <property type="entry name" value="MYB-LIKE DNA-BINDING PROTEIN"/>
    <property type="match status" value="1"/>
</dbReference>
<dbReference type="FunFam" id="1.10.10.60:FF:000010">
    <property type="entry name" value="Transcriptional activator Myb isoform A"/>
    <property type="match status" value="1"/>
</dbReference>
<feature type="domain" description="Myb-like" evidence="4">
    <location>
        <begin position="97"/>
        <end position="141"/>
    </location>
</feature>
<organism evidence="6 7">
    <name type="scientific">Seminavis robusta</name>
    <dbReference type="NCBI Taxonomy" id="568900"/>
    <lineage>
        <taxon>Eukaryota</taxon>
        <taxon>Sar</taxon>
        <taxon>Stramenopiles</taxon>
        <taxon>Ochrophyta</taxon>
        <taxon>Bacillariophyta</taxon>
        <taxon>Bacillariophyceae</taxon>
        <taxon>Bacillariophycidae</taxon>
        <taxon>Naviculales</taxon>
        <taxon>Naviculaceae</taxon>
        <taxon>Seminavis</taxon>
    </lineage>
</organism>
<dbReference type="Proteomes" id="UP001153069">
    <property type="component" value="Unassembled WGS sequence"/>
</dbReference>
<reference evidence="6" key="1">
    <citation type="submission" date="2020-06" db="EMBL/GenBank/DDBJ databases">
        <authorList>
            <consortium name="Plant Systems Biology data submission"/>
        </authorList>
    </citation>
    <scope>NUCLEOTIDE SEQUENCE</scope>
    <source>
        <strain evidence="6">D6</strain>
    </source>
</reference>
<feature type="domain" description="Myb-like" evidence="4">
    <location>
        <begin position="147"/>
        <end position="193"/>
    </location>
</feature>
<proteinExistence type="predicted"/>
<evidence type="ECO:0000313" key="7">
    <source>
        <dbReference type="Proteomes" id="UP001153069"/>
    </source>
</evidence>
<feature type="domain" description="HTH myb-type" evidence="5">
    <location>
        <begin position="97"/>
        <end position="145"/>
    </location>
</feature>
<dbReference type="CDD" id="cd00167">
    <property type="entry name" value="SANT"/>
    <property type="match status" value="3"/>
</dbReference>
<evidence type="ECO:0000259" key="4">
    <source>
        <dbReference type="PROSITE" id="PS50090"/>
    </source>
</evidence>
<dbReference type="InterPro" id="IPR001005">
    <property type="entry name" value="SANT/Myb"/>
</dbReference>
<dbReference type="InterPro" id="IPR009057">
    <property type="entry name" value="Homeodomain-like_sf"/>
</dbReference>
<dbReference type="PROSITE" id="PS51294">
    <property type="entry name" value="HTH_MYB"/>
    <property type="match status" value="2"/>
</dbReference>
<feature type="region of interest" description="Disordered" evidence="3">
    <location>
        <begin position="311"/>
        <end position="365"/>
    </location>
</feature>
<dbReference type="EMBL" id="CAICTM010000701">
    <property type="protein sequence ID" value="CAB9515252.1"/>
    <property type="molecule type" value="Genomic_DNA"/>
</dbReference>
<dbReference type="GO" id="GO:0000978">
    <property type="term" value="F:RNA polymerase II cis-regulatory region sequence-specific DNA binding"/>
    <property type="evidence" value="ECO:0007669"/>
    <property type="project" value="TreeGrafter"/>
</dbReference>
<dbReference type="Pfam" id="PF00249">
    <property type="entry name" value="Myb_DNA-binding"/>
    <property type="match status" value="2"/>
</dbReference>
<name>A0A9N8E660_9STRA</name>
<dbReference type="PROSITE" id="PS50090">
    <property type="entry name" value="MYB_LIKE"/>
    <property type="match status" value="3"/>
</dbReference>
<accession>A0A9N8E660</accession>
<dbReference type="GO" id="GO:0005634">
    <property type="term" value="C:nucleus"/>
    <property type="evidence" value="ECO:0007669"/>
    <property type="project" value="TreeGrafter"/>
</dbReference>
<dbReference type="AlphaFoldDB" id="A0A9N8E660"/>
<dbReference type="SUPFAM" id="SSF46689">
    <property type="entry name" value="Homeodomain-like"/>
    <property type="match status" value="1"/>
</dbReference>